<sequence>MASREDKILYVSYVYSEKVNLFLIRALFTLKTSINFHDLDLDQRIEVTSDGYISGFFDEEELTKFSYDLSEQFKQDKVCLISPEAFNNSLEASNKIGDLIDKFIEHGNILENPDRVKRGFLSNIIR</sequence>
<evidence type="ECO:0000313" key="2">
    <source>
        <dbReference type="Proteomes" id="UP000443582"/>
    </source>
</evidence>
<keyword evidence="2" id="KW-1185">Reference proteome</keyword>
<protein>
    <submittedName>
        <fullName evidence="1">Uncharacterized protein</fullName>
    </submittedName>
</protein>
<gene>
    <name evidence="1" type="ORF">DAY19_01945</name>
</gene>
<name>A0ABY0IIW0_9BACT</name>
<comment type="caution">
    <text evidence="1">The sequence shown here is derived from an EMBL/GenBank/DDBJ whole genome shotgun (WGS) entry which is preliminary data.</text>
</comment>
<proteinExistence type="predicted"/>
<accession>A0ABY0IIW0</accession>
<dbReference type="Proteomes" id="UP000443582">
    <property type="component" value="Unassembled WGS sequence"/>
</dbReference>
<evidence type="ECO:0000313" key="1">
    <source>
        <dbReference type="EMBL" id="RZF22557.1"/>
    </source>
</evidence>
<dbReference type="EMBL" id="QDKL01000001">
    <property type="protein sequence ID" value="RZF22557.1"/>
    <property type="molecule type" value="Genomic_DNA"/>
</dbReference>
<dbReference type="RefSeq" id="WP_114705502.1">
    <property type="nucleotide sequence ID" value="NZ_QDKL01000001.1"/>
</dbReference>
<reference evidence="2" key="1">
    <citation type="journal article" date="2019" name="Int. J. Syst. Evol. Microbiol.">
        <title>Halobacteriovorax valvorus sp. nov., a novel prokaryotic predator isolated from coastal seawater of China.</title>
        <authorList>
            <person name="Chen M.-X."/>
        </authorList>
    </citation>
    <scope>NUCLEOTIDE SEQUENCE [LARGE SCALE GENOMIC DNA]</scope>
    <source>
        <strain evidence="2">BL9</strain>
    </source>
</reference>
<organism evidence="1 2">
    <name type="scientific">Halobacteriovorax vibrionivorans</name>
    <dbReference type="NCBI Taxonomy" id="2152716"/>
    <lineage>
        <taxon>Bacteria</taxon>
        <taxon>Pseudomonadati</taxon>
        <taxon>Bdellovibrionota</taxon>
        <taxon>Bacteriovoracia</taxon>
        <taxon>Bacteriovoracales</taxon>
        <taxon>Halobacteriovoraceae</taxon>
        <taxon>Halobacteriovorax</taxon>
    </lineage>
</organism>